<keyword evidence="5" id="KW-1185">Reference proteome</keyword>
<proteinExistence type="predicted"/>
<dbReference type="InterPro" id="IPR036390">
    <property type="entry name" value="WH_DNA-bd_sf"/>
</dbReference>
<protein>
    <recommendedName>
        <fullName evidence="6">Transcriptional regulator</fullName>
    </recommendedName>
</protein>
<dbReference type="EMBL" id="CP009498">
    <property type="protein sequence ID" value="AKL98466.1"/>
    <property type="molecule type" value="Genomic_DNA"/>
</dbReference>
<dbReference type="PANTHER" id="PTHR34580:SF1">
    <property type="entry name" value="PROTEIN PAFC"/>
    <property type="match status" value="1"/>
</dbReference>
<dbReference type="PROSITE" id="PS52050">
    <property type="entry name" value="WYL"/>
    <property type="match status" value="1"/>
</dbReference>
<dbReference type="Pfam" id="PF25583">
    <property type="entry name" value="WCX"/>
    <property type="match status" value="1"/>
</dbReference>
<dbReference type="Gene3D" id="1.10.10.10">
    <property type="entry name" value="Winged helix-like DNA-binding domain superfamily/Winged helix DNA-binding domain"/>
    <property type="match status" value="1"/>
</dbReference>
<evidence type="ECO:0000313" key="5">
    <source>
        <dbReference type="Proteomes" id="UP000035337"/>
    </source>
</evidence>
<evidence type="ECO:0000259" key="1">
    <source>
        <dbReference type="Pfam" id="PF08279"/>
    </source>
</evidence>
<evidence type="ECO:0000259" key="3">
    <source>
        <dbReference type="Pfam" id="PF25583"/>
    </source>
</evidence>
<gene>
    <name evidence="4" type="ORF">Epro_1087</name>
</gene>
<sequence>MANEILTKIKRLMYLINALDKGSIKLSKLALELSISPRTLQRDIKILELANFVIYSPEKGVYAFMEGHSLQRMQLDKKEAAMLALFSDISGSLGATFSKTYETLSKKLIQQKTENPFYIKLSKGHAYTANEVTKIIEKAVNDCEKIHISYEDSPDNPRPIEPLKIVLFDGFWYLLAFGDKRALLKLRLEKIISARPSGKYFKKSKNIAKILDESVSMWIENKRNIKAQLLISDYAAKYFKSKNFFPRQKVIKTYKNGSMLIQCTASTHTEIIHIILSWIPHIIVKSPKELVGLVEEKVKTYLKNIKA</sequence>
<dbReference type="OrthoDB" id="9783007at2"/>
<dbReference type="InterPro" id="IPR051534">
    <property type="entry name" value="CBASS_pafABC_assoc_protein"/>
</dbReference>
<feature type="domain" description="WYL" evidence="2">
    <location>
        <begin position="132"/>
        <end position="195"/>
    </location>
</feature>
<dbReference type="InterPro" id="IPR057727">
    <property type="entry name" value="WCX_dom"/>
</dbReference>
<reference evidence="4 5" key="1">
    <citation type="submission" date="2014-09" db="EMBL/GenBank/DDBJ databases">
        <title>Complete genome sequence of Endomicrobium proavitum.</title>
        <authorList>
            <person name="Zheng H."/>
        </authorList>
    </citation>
    <scope>NUCLEOTIDE SEQUENCE [LARGE SCALE GENOMIC DNA]</scope>
    <source>
        <strain evidence="4 5">Rsa215</strain>
    </source>
</reference>
<dbReference type="InterPro" id="IPR013196">
    <property type="entry name" value="HTH_11"/>
</dbReference>
<dbReference type="STRING" id="1408281.Epro_1087"/>
<dbReference type="RefSeq" id="WP_052571033.1">
    <property type="nucleotide sequence ID" value="NZ_CP009498.1"/>
</dbReference>
<dbReference type="InterPro" id="IPR036388">
    <property type="entry name" value="WH-like_DNA-bd_sf"/>
</dbReference>
<evidence type="ECO:0000259" key="2">
    <source>
        <dbReference type="Pfam" id="PF13280"/>
    </source>
</evidence>
<name>A0A0G3WIK2_9BACT</name>
<dbReference type="Proteomes" id="UP000035337">
    <property type="component" value="Chromosome"/>
</dbReference>
<dbReference type="Pfam" id="PF08279">
    <property type="entry name" value="HTH_11"/>
    <property type="match status" value="1"/>
</dbReference>
<organism evidence="4 5">
    <name type="scientific">Endomicrobium proavitum</name>
    <dbReference type="NCBI Taxonomy" id="1408281"/>
    <lineage>
        <taxon>Bacteria</taxon>
        <taxon>Pseudomonadati</taxon>
        <taxon>Elusimicrobiota</taxon>
        <taxon>Endomicrobiia</taxon>
        <taxon>Endomicrobiales</taxon>
        <taxon>Endomicrobiaceae</taxon>
        <taxon>Endomicrobium</taxon>
    </lineage>
</organism>
<evidence type="ECO:0008006" key="6">
    <source>
        <dbReference type="Google" id="ProtNLM"/>
    </source>
</evidence>
<dbReference type="InterPro" id="IPR026881">
    <property type="entry name" value="WYL_dom"/>
</dbReference>
<feature type="domain" description="WCX" evidence="3">
    <location>
        <begin position="224"/>
        <end position="301"/>
    </location>
</feature>
<dbReference type="SUPFAM" id="SSF46785">
    <property type="entry name" value="Winged helix' DNA-binding domain"/>
    <property type="match status" value="1"/>
</dbReference>
<evidence type="ECO:0000313" key="4">
    <source>
        <dbReference type="EMBL" id="AKL98466.1"/>
    </source>
</evidence>
<dbReference type="PANTHER" id="PTHR34580">
    <property type="match status" value="1"/>
</dbReference>
<dbReference type="AlphaFoldDB" id="A0A0G3WIK2"/>
<accession>A0A0G3WIK2</accession>
<dbReference type="KEGG" id="epo:Epro_1087"/>
<dbReference type="Pfam" id="PF13280">
    <property type="entry name" value="WYL"/>
    <property type="match status" value="1"/>
</dbReference>
<feature type="domain" description="Helix-turn-helix type 11" evidence="1">
    <location>
        <begin position="12"/>
        <end position="56"/>
    </location>
</feature>